<accession>A0A9P0FN74</accession>
<sequence length="319" mass="37067">MKASKKKTKEFVKHSPAEALILFVNMGLTKKQYDILRESNPNIYPCYSIIKEAKKMCRREVFDHFVQNEIGHIELITKWGCDASQQSQFQQKFNDVTSDDSNIFQSSMVPLRLQVNTDNYTKIMWQNPTPSSVRFCRPIRIRFLHETVDVTKEEINYMENQVKNLRKTEVQTCNGVIQVKHTMIPTMVDGKVCNSSTNTSSTMKCYICGKTSKIFNDFQNKNVENPEALRFGLSILHARIRLFDTLLHIAYKLPLKKWQARTPEEKLIVKKTKQKIQREFKDRTRLIIDMPKAGFGNLNSGNTLDDFSVIMKQLQISQV</sequence>
<proteinExistence type="predicted"/>
<organism evidence="1 2">
    <name type="scientific">Brassicogethes aeneus</name>
    <name type="common">Rape pollen beetle</name>
    <name type="synonym">Meligethes aeneus</name>
    <dbReference type="NCBI Taxonomy" id="1431903"/>
    <lineage>
        <taxon>Eukaryota</taxon>
        <taxon>Metazoa</taxon>
        <taxon>Ecdysozoa</taxon>
        <taxon>Arthropoda</taxon>
        <taxon>Hexapoda</taxon>
        <taxon>Insecta</taxon>
        <taxon>Pterygota</taxon>
        <taxon>Neoptera</taxon>
        <taxon>Endopterygota</taxon>
        <taxon>Coleoptera</taxon>
        <taxon>Polyphaga</taxon>
        <taxon>Cucujiformia</taxon>
        <taxon>Nitidulidae</taxon>
        <taxon>Meligethinae</taxon>
        <taxon>Brassicogethes</taxon>
    </lineage>
</organism>
<dbReference type="EMBL" id="OV121139">
    <property type="protein sequence ID" value="CAH0561743.1"/>
    <property type="molecule type" value="Genomic_DNA"/>
</dbReference>
<keyword evidence="2" id="KW-1185">Reference proteome</keyword>
<dbReference type="OrthoDB" id="6777988at2759"/>
<dbReference type="AlphaFoldDB" id="A0A9P0FN74"/>
<evidence type="ECO:0000313" key="2">
    <source>
        <dbReference type="Proteomes" id="UP001154078"/>
    </source>
</evidence>
<dbReference type="Proteomes" id="UP001154078">
    <property type="component" value="Chromosome 8"/>
</dbReference>
<reference evidence="1" key="1">
    <citation type="submission" date="2021-12" db="EMBL/GenBank/DDBJ databases">
        <authorList>
            <person name="King R."/>
        </authorList>
    </citation>
    <scope>NUCLEOTIDE SEQUENCE</scope>
</reference>
<evidence type="ECO:0000313" key="1">
    <source>
        <dbReference type="EMBL" id="CAH0561743.1"/>
    </source>
</evidence>
<protein>
    <submittedName>
        <fullName evidence="1">Uncharacterized protein</fullName>
    </submittedName>
</protein>
<name>A0A9P0FN74_BRAAE</name>
<gene>
    <name evidence="1" type="ORF">MELIAE_LOCUS11080</name>
</gene>